<sequence>MKGVKQAVLKRAKPKAKPTRGAAMARPAAAGVARKPAKLIGELPDAVASLTDYDKRKSKTEGMKDAPGTLKQEMEDLKQKGHGQDKTKKINLRIAAWKEGGWDHPYFQDVIMWRESRTKKKAEKAVPWRRMTTKVGGEENAEKMRTDGEIQAVPNPDNPDGRPIFKFAEYEVSRAQTLSRSKCMTSQKNIGIADWGKAVGFASGIEDMQAEFDPGSSMDLEQLPGYLQDGQRPALHPTSAPAPTADEMGTAMTRVSQALTNLIKMRLAVAQVCSARAANADHKKFLEQKVVPKGAVVEGLIKEYELSVKNKVIEDHPGPTTPADITEKLAEDSKTCAAIGALLNV</sequence>
<feature type="region of interest" description="Disordered" evidence="1">
    <location>
        <begin position="1"/>
        <end position="34"/>
    </location>
</feature>
<comment type="caution">
    <text evidence="2">The sequence shown here is derived from an EMBL/GenBank/DDBJ whole genome shotgun (WGS) entry which is preliminary data.</text>
</comment>
<gene>
    <name evidence="2" type="ORF">PCOR1329_LOCUS28011</name>
</gene>
<reference evidence="2" key="1">
    <citation type="submission" date="2023-10" db="EMBL/GenBank/DDBJ databases">
        <authorList>
            <person name="Chen Y."/>
            <person name="Shah S."/>
            <person name="Dougan E. K."/>
            <person name="Thang M."/>
            <person name="Chan C."/>
        </authorList>
    </citation>
    <scope>NUCLEOTIDE SEQUENCE [LARGE SCALE GENOMIC DNA]</scope>
</reference>
<organism evidence="2 3">
    <name type="scientific">Prorocentrum cordatum</name>
    <dbReference type="NCBI Taxonomy" id="2364126"/>
    <lineage>
        <taxon>Eukaryota</taxon>
        <taxon>Sar</taxon>
        <taxon>Alveolata</taxon>
        <taxon>Dinophyceae</taxon>
        <taxon>Prorocentrales</taxon>
        <taxon>Prorocentraceae</taxon>
        <taxon>Prorocentrum</taxon>
    </lineage>
</organism>
<feature type="non-terminal residue" evidence="2">
    <location>
        <position position="345"/>
    </location>
</feature>
<keyword evidence="3" id="KW-1185">Reference proteome</keyword>
<feature type="compositionally biased region" description="Low complexity" evidence="1">
    <location>
        <begin position="21"/>
        <end position="34"/>
    </location>
</feature>
<dbReference type="Proteomes" id="UP001189429">
    <property type="component" value="Unassembled WGS sequence"/>
</dbReference>
<name>A0ABN9SAM9_9DINO</name>
<dbReference type="EMBL" id="CAUYUJ010010247">
    <property type="protein sequence ID" value="CAK0828915.1"/>
    <property type="molecule type" value="Genomic_DNA"/>
</dbReference>
<protein>
    <submittedName>
        <fullName evidence="2">Uncharacterized protein</fullName>
    </submittedName>
</protein>
<evidence type="ECO:0000256" key="1">
    <source>
        <dbReference type="SAM" id="MobiDB-lite"/>
    </source>
</evidence>
<feature type="compositionally biased region" description="Basic residues" evidence="1">
    <location>
        <begin position="8"/>
        <end position="18"/>
    </location>
</feature>
<proteinExistence type="predicted"/>
<evidence type="ECO:0000313" key="3">
    <source>
        <dbReference type="Proteomes" id="UP001189429"/>
    </source>
</evidence>
<accession>A0ABN9SAM9</accession>
<evidence type="ECO:0000313" key="2">
    <source>
        <dbReference type="EMBL" id="CAK0828915.1"/>
    </source>
</evidence>